<sequence length="185" mass="18705">MLGTTVMAKTLTLSLLLFLNIIAIVMGAEVPAPAPSVDCMPALLSLADCLTYVEQGSNLTKPEGDCCSGLKKVVKNEVHCLCEAFSGGSSLGIPLDINITKALALPSVCKVKTPPASKCNIPGAPNGAPAAAPGGAFEGSPSTAMAGENTGTAPSPSKSIAAIVNAPQLKTIAGFAVTLLYQFIY</sequence>
<feature type="region of interest" description="Disordered" evidence="8">
    <location>
        <begin position="130"/>
        <end position="152"/>
    </location>
</feature>
<evidence type="ECO:0000313" key="11">
    <source>
        <dbReference type="EMBL" id="KAJ1687169.1"/>
    </source>
</evidence>
<comment type="caution">
    <text evidence="11">The sequence shown here is derived from an EMBL/GenBank/DDBJ whole genome shotgun (WGS) entry which is preliminary data.</text>
</comment>
<feature type="chain" id="PRO_5040230549" description="Bifunctional inhibitor/plant lipid transfer protein/seed storage helical domain-containing protein" evidence="9">
    <location>
        <begin position="28"/>
        <end position="185"/>
    </location>
</feature>
<dbReference type="Pfam" id="PF14368">
    <property type="entry name" value="LTP_2"/>
    <property type="match status" value="1"/>
</dbReference>
<organism evidence="11 12">
    <name type="scientific">Rhynchospora breviuscula</name>
    <dbReference type="NCBI Taxonomy" id="2022672"/>
    <lineage>
        <taxon>Eukaryota</taxon>
        <taxon>Viridiplantae</taxon>
        <taxon>Streptophyta</taxon>
        <taxon>Embryophyta</taxon>
        <taxon>Tracheophyta</taxon>
        <taxon>Spermatophyta</taxon>
        <taxon>Magnoliopsida</taxon>
        <taxon>Liliopsida</taxon>
        <taxon>Poales</taxon>
        <taxon>Cyperaceae</taxon>
        <taxon>Cyperoideae</taxon>
        <taxon>Rhynchosporeae</taxon>
        <taxon>Rhynchospora</taxon>
    </lineage>
</organism>
<dbReference type="GO" id="GO:0006869">
    <property type="term" value="P:lipid transport"/>
    <property type="evidence" value="ECO:0007669"/>
    <property type="project" value="InterPro"/>
</dbReference>
<dbReference type="Proteomes" id="UP001151287">
    <property type="component" value="Unassembled WGS sequence"/>
</dbReference>
<evidence type="ECO:0000256" key="2">
    <source>
        <dbReference type="ARBA" id="ARBA00009748"/>
    </source>
</evidence>
<evidence type="ECO:0000256" key="1">
    <source>
        <dbReference type="ARBA" id="ARBA00004609"/>
    </source>
</evidence>
<proteinExistence type="inferred from homology"/>
<evidence type="ECO:0000256" key="4">
    <source>
        <dbReference type="ARBA" id="ARBA00022729"/>
    </source>
</evidence>
<evidence type="ECO:0000256" key="3">
    <source>
        <dbReference type="ARBA" id="ARBA00022622"/>
    </source>
</evidence>
<keyword evidence="4 9" id="KW-0732">Signal</keyword>
<keyword evidence="3" id="KW-0336">GPI-anchor</keyword>
<evidence type="ECO:0000259" key="10">
    <source>
        <dbReference type="SMART" id="SM00499"/>
    </source>
</evidence>
<name>A0A9Q0C4N1_9POAL</name>
<feature type="signal peptide" evidence="9">
    <location>
        <begin position="1"/>
        <end position="27"/>
    </location>
</feature>
<dbReference type="GO" id="GO:0008289">
    <property type="term" value="F:lipid binding"/>
    <property type="evidence" value="ECO:0007669"/>
    <property type="project" value="InterPro"/>
</dbReference>
<dbReference type="OrthoDB" id="659547at2759"/>
<comment type="subcellular location">
    <subcellularLocation>
        <location evidence="1">Cell membrane</location>
        <topology evidence="1">Lipid-anchor</topology>
        <topology evidence="1">GPI-anchor</topology>
    </subcellularLocation>
</comment>
<keyword evidence="7" id="KW-0449">Lipoprotein</keyword>
<dbReference type="SUPFAM" id="SSF47699">
    <property type="entry name" value="Bifunctional inhibitor/lipid-transfer protein/seed storage 2S albumin"/>
    <property type="match status" value="1"/>
</dbReference>
<keyword evidence="3" id="KW-0472">Membrane</keyword>
<dbReference type="PANTHER" id="PTHR33044">
    <property type="entry name" value="BIFUNCTIONAL INHIBITOR/LIPID-TRANSFER PROTEIN/SEED STORAGE 2S ALBUMIN SUPERFAMILY PROTEIN-RELATED"/>
    <property type="match status" value="1"/>
</dbReference>
<evidence type="ECO:0000313" key="12">
    <source>
        <dbReference type="Proteomes" id="UP001151287"/>
    </source>
</evidence>
<keyword evidence="5" id="KW-1015">Disulfide bond</keyword>
<dbReference type="SMART" id="SM00499">
    <property type="entry name" value="AAI"/>
    <property type="match status" value="1"/>
</dbReference>
<dbReference type="FunFam" id="1.10.110.10:FF:000001">
    <property type="entry name" value="Bifunctional inhibitor/lipid-transfer protein/seed storage 2S albumin superfamily protein"/>
    <property type="match status" value="1"/>
</dbReference>
<dbReference type="InterPro" id="IPR043325">
    <property type="entry name" value="LTSS"/>
</dbReference>
<protein>
    <recommendedName>
        <fullName evidence="10">Bifunctional inhibitor/plant lipid transfer protein/seed storage helical domain-containing protein</fullName>
    </recommendedName>
</protein>
<evidence type="ECO:0000256" key="5">
    <source>
        <dbReference type="ARBA" id="ARBA00023157"/>
    </source>
</evidence>
<dbReference type="Gene3D" id="1.10.110.10">
    <property type="entry name" value="Plant lipid-transfer and hydrophobic proteins"/>
    <property type="match status" value="1"/>
</dbReference>
<dbReference type="EMBL" id="JAMQYH010000005">
    <property type="protein sequence ID" value="KAJ1687169.1"/>
    <property type="molecule type" value="Genomic_DNA"/>
</dbReference>
<dbReference type="GO" id="GO:0098552">
    <property type="term" value="C:side of membrane"/>
    <property type="evidence" value="ECO:0007669"/>
    <property type="project" value="UniProtKB-KW"/>
</dbReference>
<evidence type="ECO:0000256" key="9">
    <source>
        <dbReference type="SAM" id="SignalP"/>
    </source>
</evidence>
<evidence type="ECO:0000256" key="7">
    <source>
        <dbReference type="ARBA" id="ARBA00023288"/>
    </source>
</evidence>
<dbReference type="InterPro" id="IPR036312">
    <property type="entry name" value="Bifun_inhib/LTP/seed_sf"/>
</dbReference>
<dbReference type="GO" id="GO:0005886">
    <property type="term" value="C:plasma membrane"/>
    <property type="evidence" value="ECO:0007669"/>
    <property type="project" value="UniProtKB-SubCell"/>
</dbReference>
<keyword evidence="6" id="KW-0325">Glycoprotein</keyword>
<dbReference type="PRINTS" id="PR00382">
    <property type="entry name" value="LIPIDTRNSFER"/>
</dbReference>
<reference evidence="11" key="1">
    <citation type="journal article" date="2022" name="Cell">
        <title>Repeat-based holocentromeres influence genome architecture and karyotype evolution.</title>
        <authorList>
            <person name="Hofstatter P.G."/>
            <person name="Thangavel G."/>
            <person name="Lux T."/>
            <person name="Neumann P."/>
            <person name="Vondrak T."/>
            <person name="Novak P."/>
            <person name="Zhang M."/>
            <person name="Costa L."/>
            <person name="Castellani M."/>
            <person name="Scott A."/>
            <person name="Toegelov H."/>
            <person name="Fuchs J."/>
            <person name="Mata-Sucre Y."/>
            <person name="Dias Y."/>
            <person name="Vanzela A.L.L."/>
            <person name="Huettel B."/>
            <person name="Almeida C.C.S."/>
            <person name="Simkova H."/>
            <person name="Souza G."/>
            <person name="Pedrosa-Harand A."/>
            <person name="Macas J."/>
            <person name="Mayer K.F.X."/>
            <person name="Houben A."/>
            <person name="Marques A."/>
        </authorList>
    </citation>
    <scope>NUCLEOTIDE SEQUENCE</scope>
    <source>
        <strain evidence="11">RhyBre1mFocal</strain>
    </source>
</reference>
<dbReference type="AlphaFoldDB" id="A0A9Q0C4N1"/>
<evidence type="ECO:0000256" key="6">
    <source>
        <dbReference type="ARBA" id="ARBA00023180"/>
    </source>
</evidence>
<dbReference type="CDD" id="cd00010">
    <property type="entry name" value="AAI_LTSS"/>
    <property type="match status" value="1"/>
</dbReference>
<accession>A0A9Q0C4N1</accession>
<comment type="similarity">
    <text evidence="2">Belongs to the plant LTP family.</text>
</comment>
<keyword evidence="12" id="KW-1185">Reference proteome</keyword>
<gene>
    <name evidence="11" type="ORF">LUZ63_018559</name>
</gene>
<feature type="domain" description="Bifunctional inhibitor/plant lipid transfer protein/seed storage helical" evidence="10">
    <location>
        <begin position="39"/>
        <end position="119"/>
    </location>
</feature>
<evidence type="ECO:0000256" key="8">
    <source>
        <dbReference type="SAM" id="MobiDB-lite"/>
    </source>
</evidence>
<dbReference type="InterPro" id="IPR016140">
    <property type="entry name" value="Bifunc_inhib/LTP/seed_store"/>
</dbReference>
<dbReference type="InterPro" id="IPR000528">
    <property type="entry name" value="Plant_nsLTP"/>
</dbReference>